<reference evidence="1 2" key="1">
    <citation type="journal article" date="2020" name="Genome Biol. Evol.">
        <title>Comparative genomics of strictly vertically transmitted, feminizing microsporidia endosymbionts of amphipod crustaceans.</title>
        <authorList>
            <person name="Cormier A."/>
            <person name="Chebbi M.A."/>
            <person name="Giraud I."/>
            <person name="Wattier R."/>
            <person name="Teixeira M."/>
            <person name="Gilbert C."/>
            <person name="Rigaud T."/>
            <person name="Cordaux R."/>
        </authorList>
    </citation>
    <scope>NUCLEOTIDE SEQUENCE [LARGE SCALE GENOMIC DNA]</scope>
    <source>
        <strain evidence="1 2">Ou3-Ou53</strain>
    </source>
</reference>
<name>A0A9P6KY72_9MICR</name>
<accession>A0A9P6KY72</accession>
<evidence type="ECO:0000313" key="1">
    <source>
        <dbReference type="EMBL" id="KAF9762608.1"/>
    </source>
</evidence>
<keyword evidence="2" id="KW-1185">Reference proteome</keyword>
<sequence>MGYEIILIGEKISLEDLKNYGEENVAIKDNIALVNLRNSTLAHRFIQEMKKLGTYEVLSLEEYEEIMKTTPEDYKPLENVVYKDCISWQFDGKENFVVSNDNTLSVWDVEFDNVQKQVDFPIRGNILLSNSGMFMANYFENRLVLYVEKFDKIFTNFEFKEDIKRVEFNDTDTLLLVYTTEINLLIETYTGKILKEMDKPCIFNITGDNVIYTTTKGIKDGIKDGIISLMGEDIKKVDIIKAKHGQMMI</sequence>
<organism evidence="1 2">
    <name type="scientific">Nosema granulosis</name>
    <dbReference type="NCBI Taxonomy" id="83296"/>
    <lineage>
        <taxon>Eukaryota</taxon>
        <taxon>Fungi</taxon>
        <taxon>Fungi incertae sedis</taxon>
        <taxon>Microsporidia</taxon>
        <taxon>Nosematidae</taxon>
        <taxon>Nosema</taxon>
    </lineage>
</organism>
<comment type="caution">
    <text evidence="1">The sequence shown here is derived from an EMBL/GenBank/DDBJ whole genome shotgun (WGS) entry which is preliminary data.</text>
</comment>
<dbReference type="SUPFAM" id="SSF50998">
    <property type="entry name" value="Quinoprotein alcohol dehydrogenase-like"/>
    <property type="match status" value="1"/>
</dbReference>
<dbReference type="Proteomes" id="UP000740883">
    <property type="component" value="Unassembled WGS sequence"/>
</dbReference>
<dbReference type="InterPro" id="IPR011047">
    <property type="entry name" value="Quinoprotein_ADH-like_sf"/>
</dbReference>
<protein>
    <submittedName>
        <fullName evidence="1">Uncharacterized protein</fullName>
    </submittedName>
</protein>
<proteinExistence type="predicted"/>
<evidence type="ECO:0000313" key="2">
    <source>
        <dbReference type="Proteomes" id="UP000740883"/>
    </source>
</evidence>
<dbReference type="AlphaFoldDB" id="A0A9P6KY72"/>
<dbReference type="EMBL" id="SBJO01000152">
    <property type="protein sequence ID" value="KAF9762608.1"/>
    <property type="molecule type" value="Genomic_DNA"/>
</dbReference>
<gene>
    <name evidence="1" type="ORF">NGRA_1906</name>
</gene>
<feature type="non-terminal residue" evidence="1">
    <location>
        <position position="249"/>
    </location>
</feature>